<accession>A0ABN3TLA7</accession>
<reference evidence="3 4" key="1">
    <citation type="journal article" date="2019" name="Int. J. Syst. Evol. Microbiol.">
        <title>The Global Catalogue of Microorganisms (GCM) 10K type strain sequencing project: providing services to taxonomists for standard genome sequencing and annotation.</title>
        <authorList>
            <consortium name="The Broad Institute Genomics Platform"/>
            <consortium name="The Broad Institute Genome Sequencing Center for Infectious Disease"/>
            <person name="Wu L."/>
            <person name="Ma J."/>
        </authorList>
    </citation>
    <scope>NUCLEOTIDE SEQUENCE [LARGE SCALE GENOMIC DNA]</scope>
    <source>
        <strain evidence="3 4">JCM 4542</strain>
    </source>
</reference>
<feature type="chain" id="PRO_5046337185" description="Peptidoglycan binding-like domain-containing protein" evidence="1">
    <location>
        <begin position="30"/>
        <end position="144"/>
    </location>
</feature>
<sequence length="144" mass="15252">MTRARNLVVIAATVSALGLPLAGASAAFAATQPAATPVASAQNVSILAVNNLGLDTRHAKNWQTYLRDSGYDPGTIDGQLGPNSWKAAQRMFNDRGYRAGAVDGQVGPNTLRALQRFLNDFGYGLDVDGIVGPKTKAAFWDFND</sequence>
<keyword evidence="4" id="KW-1185">Reference proteome</keyword>
<protein>
    <recommendedName>
        <fullName evidence="2">Peptidoglycan binding-like domain-containing protein</fullName>
    </recommendedName>
</protein>
<dbReference type="InterPro" id="IPR036366">
    <property type="entry name" value="PGBDSf"/>
</dbReference>
<evidence type="ECO:0000256" key="1">
    <source>
        <dbReference type="SAM" id="SignalP"/>
    </source>
</evidence>
<feature type="signal peptide" evidence="1">
    <location>
        <begin position="1"/>
        <end position="29"/>
    </location>
</feature>
<dbReference type="Gene3D" id="1.10.101.10">
    <property type="entry name" value="PGBD-like superfamily/PGBD"/>
    <property type="match status" value="1"/>
</dbReference>
<proteinExistence type="predicted"/>
<dbReference type="RefSeq" id="WP_344433532.1">
    <property type="nucleotide sequence ID" value="NZ_BAAASL010000003.1"/>
</dbReference>
<dbReference type="SUPFAM" id="SSF47090">
    <property type="entry name" value="PGBD-like"/>
    <property type="match status" value="1"/>
</dbReference>
<organism evidence="3 4">
    <name type="scientific">Streptomyces luteosporeus</name>
    <dbReference type="NCBI Taxonomy" id="173856"/>
    <lineage>
        <taxon>Bacteria</taxon>
        <taxon>Bacillati</taxon>
        <taxon>Actinomycetota</taxon>
        <taxon>Actinomycetes</taxon>
        <taxon>Kitasatosporales</taxon>
        <taxon>Streptomycetaceae</taxon>
        <taxon>Streptomyces</taxon>
    </lineage>
</organism>
<feature type="domain" description="Peptidoglycan binding-like" evidence="2">
    <location>
        <begin position="84"/>
        <end position="138"/>
    </location>
</feature>
<dbReference type="InterPro" id="IPR036365">
    <property type="entry name" value="PGBD-like_sf"/>
</dbReference>
<evidence type="ECO:0000313" key="4">
    <source>
        <dbReference type="Proteomes" id="UP001500886"/>
    </source>
</evidence>
<dbReference type="InterPro" id="IPR002477">
    <property type="entry name" value="Peptidoglycan-bd-like"/>
</dbReference>
<keyword evidence="1" id="KW-0732">Signal</keyword>
<evidence type="ECO:0000313" key="3">
    <source>
        <dbReference type="EMBL" id="GAA2710574.1"/>
    </source>
</evidence>
<gene>
    <name evidence="3" type="ORF">GCM10010315_10660</name>
</gene>
<name>A0ABN3TLA7_9ACTN</name>
<dbReference type="Proteomes" id="UP001500886">
    <property type="component" value="Unassembled WGS sequence"/>
</dbReference>
<dbReference type="Pfam" id="PF01471">
    <property type="entry name" value="PG_binding_1"/>
    <property type="match status" value="1"/>
</dbReference>
<dbReference type="EMBL" id="BAAASL010000003">
    <property type="protein sequence ID" value="GAA2710574.1"/>
    <property type="molecule type" value="Genomic_DNA"/>
</dbReference>
<evidence type="ECO:0000259" key="2">
    <source>
        <dbReference type="Pfam" id="PF01471"/>
    </source>
</evidence>
<comment type="caution">
    <text evidence="3">The sequence shown here is derived from an EMBL/GenBank/DDBJ whole genome shotgun (WGS) entry which is preliminary data.</text>
</comment>